<proteinExistence type="predicted"/>
<dbReference type="EMBL" id="CM042013">
    <property type="protein sequence ID" value="KAI3739392.1"/>
    <property type="molecule type" value="Genomic_DNA"/>
</dbReference>
<accession>A0ACB9CZ88</accession>
<evidence type="ECO:0000313" key="1">
    <source>
        <dbReference type="EMBL" id="KAI3739392.1"/>
    </source>
</evidence>
<name>A0ACB9CZ88_CICIN</name>
<comment type="caution">
    <text evidence="1">The sequence shown here is derived from an EMBL/GenBank/DDBJ whole genome shotgun (WGS) entry which is preliminary data.</text>
</comment>
<reference evidence="2" key="1">
    <citation type="journal article" date="2022" name="Mol. Ecol. Resour.">
        <title>The genomes of chicory, endive, great burdock and yacon provide insights into Asteraceae palaeo-polyploidization history and plant inulin production.</title>
        <authorList>
            <person name="Fan W."/>
            <person name="Wang S."/>
            <person name="Wang H."/>
            <person name="Wang A."/>
            <person name="Jiang F."/>
            <person name="Liu H."/>
            <person name="Zhao H."/>
            <person name="Xu D."/>
            <person name="Zhang Y."/>
        </authorList>
    </citation>
    <scope>NUCLEOTIDE SEQUENCE [LARGE SCALE GENOMIC DNA]</scope>
    <source>
        <strain evidence="2">cv. Punajuju</strain>
    </source>
</reference>
<keyword evidence="2" id="KW-1185">Reference proteome</keyword>
<protein>
    <submittedName>
        <fullName evidence="1">Uncharacterized protein</fullName>
    </submittedName>
</protein>
<dbReference type="Proteomes" id="UP001055811">
    <property type="component" value="Linkage Group LG05"/>
</dbReference>
<evidence type="ECO:0000313" key="2">
    <source>
        <dbReference type="Proteomes" id="UP001055811"/>
    </source>
</evidence>
<reference evidence="1 2" key="2">
    <citation type="journal article" date="2022" name="Mol. Ecol. Resour.">
        <title>The genomes of chicory, endive, great burdock and yacon provide insights into Asteraceae paleo-polyploidization history and plant inulin production.</title>
        <authorList>
            <person name="Fan W."/>
            <person name="Wang S."/>
            <person name="Wang H."/>
            <person name="Wang A."/>
            <person name="Jiang F."/>
            <person name="Liu H."/>
            <person name="Zhao H."/>
            <person name="Xu D."/>
            <person name="Zhang Y."/>
        </authorList>
    </citation>
    <scope>NUCLEOTIDE SEQUENCE [LARGE SCALE GENOMIC DNA]</scope>
    <source>
        <strain evidence="2">cv. Punajuju</strain>
        <tissue evidence="1">Leaves</tissue>
    </source>
</reference>
<sequence>MTGINTIKPDHYSFTATLSACAGSFKLHYGQKIHAMIVSAGYSSSLPVNNSLIDMYAKCLNPCSAHDVFEEIEFKNNVSWCSLLFAYVHNNQFQFAQSVFDAMPNRVNIAWNTMIAGHAQHGNVKTCIDLFKKMMTESCDQDQWTFSSLMNAATEAQEYHIGCMFHAFIINKGWNSAVEANNSILSFYAHLSSPEDVLKIFESIQTLTQVSWNAIIDAQMKIGNTQKALIAFHNAPEKNVISWTSMISGYVRNGNAEEGIRFFVNMIRTNLLPDDFSLGAVLHACSLMATLGHGKMIHSLAIRHGFHSYAYVGNGLVNMYAKCGDINGSFQSFNDIIEKDLVSWNTMLISYGLHGWGDKALKIYQEMRTLGLKPDKVTFISLLMTCSHLGLVKMGKDIFQSMSEIHGMSPDLDHVACMVDMLARGGYLEEARKMVKTYRKTNGDMAMSSEVVFGACYEYGELDLGVKLGGELKKKEHEGEMSYVVLSNLYCVRGKWKEAELVRKAMADEGVKKVPGCSWIEVKNKVMAFVAGGSLCVDNEDMSSILYLLEYHLKNPW</sequence>
<organism evidence="1 2">
    <name type="scientific">Cichorium intybus</name>
    <name type="common">Chicory</name>
    <dbReference type="NCBI Taxonomy" id="13427"/>
    <lineage>
        <taxon>Eukaryota</taxon>
        <taxon>Viridiplantae</taxon>
        <taxon>Streptophyta</taxon>
        <taxon>Embryophyta</taxon>
        <taxon>Tracheophyta</taxon>
        <taxon>Spermatophyta</taxon>
        <taxon>Magnoliopsida</taxon>
        <taxon>eudicotyledons</taxon>
        <taxon>Gunneridae</taxon>
        <taxon>Pentapetalae</taxon>
        <taxon>asterids</taxon>
        <taxon>campanulids</taxon>
        <taxon>Asterales</taxon>
        <taxon>Asteraceae</taxon>
        <taxon>Cichorioideae</taxon>
        <taxon>Cichorieae</taxon>
        <taxon>Cichoriinae</taxon>
        <taxon>Cichorium</taxon>
    </lineage>
</organism>
<gene>
    <name evidence="1" type="ORF">L2E82_29796</name>
</gene>